<feature type="compositionally biased region" description="Basic and acidic residues" evidence="4">
    <location>
        <begin position="141"/>
        <end position="156"/>
    </location>
</feature>
<evidence type="ECO:0000256" key="2">
    <source>
        <dbReference type="ARBA" id="ARBA00023054"/>
    </source>
</evidence>
<evidence type="ECO:0000259" key="5">
    <source>
        <dbReference type="PROSITE" id="PS51842"/>
    </source>
</evidence>
<comment type="caution">
    <text evidence="6">The sequence shown here is derived from an EMBL/GenBank/DDBJ whole genome shotgun (WGS) entry which is preliminary data.</text>
</comment>
<dbReference type="Proteomes" id="UP000613066">
    <property type="component" value="Unassembled WGS sequence"/>
</dbReference>
<feature type="non-terminal residue" evidence="6">
    <location>
        <position position="1"/>
    </location>
</feature>
<feature type="region of interest" description="Disordered" evidence="4">
    <location>
        <begin position="24"/>
        <end position="46"/>
    </location>
</feature>
<organism evidence="6 7">
    <name type="scientific">Penelope pileata</name>
    <dbReference type="NCBI Taxonomy" id="1118817"/>
    <lineage>
        <taxon>Eukaryota</taxon>
        <taxon>Metazoa</taxon>
        <taxon>Chordata</taxon>
        <taxon>Craniata</taxon>
        <taxon>Vertebrata</taxon>
        <taxon>Euteleostomi</taxon>
        <taxon>Archelosauria</taxon>
        <taxon>Archosauria</taxon>
        <taxon>Dinosauria</taxon>
        <taxon>Saurischia</taxon>
        <taxon>Theropoda</taxon>
        <taxon>Coelurosauria</taxon>
        <taxon>Aves</taxon>
        <taxon>Neognathae</taxon>
        <taxon>Galloanserae</taxon>
        <taxon>Galliformes</taxon>
        <taxon>Cracidae</taxon>
        <taxon>Penelope</taxon>
    </lineage>
</organism>
<dbReference type="GO" id="GO:0031730">
    <property type="term" value="F:CCR5 chemokine receptor binding"/>
    <property type="evidence" value="ECO:0007669"/>
    <property type="project" value="TreeGrafter"/>
</dbReference>
<feature type="coiled-coil region" evidence="3">
    <location>
        <begin position="182"/>
        <end position="223"/>
    </location>
</feature>
<sequence>QMWDLNRRLEAYLARVKSLEEENEGLKAELRNAKEQPGEGERRAGYEQELRGLRAELLRAHGERWAAELGRASLEREVREVTGRWRREQRAREEAGRELSRSQKELQEERRMQLRLEERALQLGMEAEELQRGHRQQKAGLRREAAASKRSPEGVRRAPVVVEPGEVEDYSRQLSEMWRGAVETYREEVRRLEGSLGRAEESLRRAAEDNEQSRRLLRELGTELRGLRGTKAGLELSLGRRWQQQRGEADEFQVG</sequence>
<dbReference type="SMART" id="SM01391">
    <property type="entry name" value="Filament"/>
    <property type="match status" value="1"/>
</dbReference>
<dbReference type="EMBL" id="WBMW01006343">
    <property type="protein sequence ID" value="NXC51141.1"/>
    <property type="molecule type" value="Genomic_DNA"/>
</dbReference>
<keyword evidence="7" id="KW-1185">Reference proteome</keyword>
<proteinExistence type="predicted"/>
<protein>
    <submittedName>
        <fullName evidence="6">TANA protein</fullName>
    </submittedName>
</protein>
<feature type="domain" description="IF rod" evidence="5">
    <location>
        <begin position="1"/>
        <end position="255"/>
    </location>
</feature>
<dbReference type="InterPro" id="IPR031211">
    <property type="entry name" value="Nestin"/>
</dbReference>
<dbReference type="AlphaFoldDB" id="A0A851PA14"/>
<accession>A0A851PA14</accession>
<evidence type="ECO:0000256" key="4">
    <source>
        <dbReference type="SAM" id="MobiDB-lite"/>
    </source>
</evidence>
<keyword evidence="1" id="KW-0403">Intermediate filament</keyword>
<evidence type="ECO:0000256" key="1">
    <source>
        <dbReference type="ARBA" id="ARBA00022754"/>
    </source>
</evidence>
<gene>
    <name evidence="6" type="primary">Tana</name>
    <name evidence="6" type="ORF">PENPIL_R15342</name>
</gene>
<evidence type="ECO:0000256" key="3">
    <source>
        <dbReference type="SAM" id="Coils"/>
    </source>
</evidence>
<feature type="non-terminal residue" evidence="6">
    <location>
        <position position="255"/>
    </location>
</feature>
<dbReference type="GO" id="GO:0005882">
    <property type="term" value="C:intermediate filament"/>
    <property type="evidence" value="ECO:0007669"/>
    <property type="project" value="UniProtKB-KW"/>
</dbReference>
<keyword evidence="2 3" id="KW-0175">Coiled coil</keyword>
<dbReference type="GO" id="GO:0019215">
    <property type="term" value="F:intermediate filament binding"/>
    <property type="evidence" value="ECO:0007669"/>
    <property type="project" value="InterPro"/>
</dbReference>
<name>A0A851PA14_9GALL</name>
<dbReference type="OrthoDB" id="8886319at2759"/>
<feature type="region of interest" description="Disordered" evidence="4">
    <location>
        <begin position="130"/>
        <end position="156"/>
    </location>
</feature>
<dbReference type="Gene3D" id="1.20.5.1160">
    <property type="entry name" value="Vasodilator-stimulated phosphoprotein"/>
    <property type="match status" value="1"/>
</dbReference>
<reference evidence="6" key="1">
    <citation type="submission" date="2019-09" db="EMBL/GenBank/DDBJ databases">
        <title>Bird 10,000 Genomes (B10K) Project - Family phase.</title>
        <authorList>
            <person name="Zhang G."/>
        </authorList>
    </citation>
    <scope>NUCLEOTIDE SEQUENCE</scope>
    <source>
        <strain evidence="6">B10K-DU-001-08</strain>
        <tissue evidence="6">Muscle</tissue>
    </source>
</reference>
<dbReference type="PANTHER" id="PTHR47051:SF1">
    <property type="entry name" value="NESTIN"/>
    <property type="match status" value="1"/>
</dbReference>
<dbReference type="Pfam" id="PF00038">
    <property type="entry name" value="Filament"/>
    <property type="match status" value="1"/>
</dbReference>
<evidence type="ECO:0000313" key="7">
    <source>
        <dbReference type="Proteomes" id="UP000613066"/>
    </source>
</evidence>
<dbReference type="GO" id="GO:0030844">
    <property type="term" value="P:positive regulation of intermediate filament depolymerization"/>
    <property type="evidence" value="ECO:0007669"/>
    <property type="project" value="TreeGrafter"/>
</dbReference>
<evidence type="ECO:0000313" key="6">
    <source>
        <dbReference type="EMBL" id="NXC51141.1"/>
    </source>
</evidence>
<dbReference type="InterPro" id="IPR039008">
    <property type="entry name" value="IF_rod_dom"/>
</dbReference>
<dbReference type="PANTHER" id="PTHR47051">
    <property type="entry name" value="NESTIN"/>
    <property type="match status" value="1"/>
</dbReference>
<dbReference type="PROSITE" id="PS51842">
    <property type="entry name" value="IF_ROD_2"/>
    <property type="match status" value="1"/>
</dbReference>
<feature type="coiled-coil region" evidence="3">
    <location>
        <begin position="92"/>
        <end position="119"/>
    </location>
</feature>